<dbReference type="EMBL" id="LT608328">
    <property type="protein sequence ID" value="SCM58697.1"/>
    <property type="molecule type" value="Genomic_DNA"/>
</dbReference>
<sequence>MENKSLSKEELIAQLKALSEAEAPESIHMGAMCYSPAPPPLRKVKCESCGQLIEEFDWMSSRNGIKKQVEKIKALGYDAKVEHICADCINKLGITDDDGDAFTEGLYYVFYFKTKEQQEYNIVQCSDEDAYKAVLAFLKNELSYTDYYDATHLIKDELDVIKKMTGISIE</sequence>
<reference evidence="1 2" key="1">
    <citation type="submission" date="2016-08" db="EMBL/GenBank/DDBJ databases">
        <authorList>
            <person name="Seilhamer J.J."/>
        </authorList>
    </citation>
    <scope>NUCLEOTIDE SEQUENCE [LARGE SCALE GENOMIC DNA]</scope>
    <source>
        <strain evidence="1">ING2-E5A</strain>
    </source>
</reference>
<dbReference type="STRING" id="1642646.ING2E5A_1924"/>
<dbReference type="RefSeq" id="WP_071137170.1">
    <property type="nucleotide sequence ID" value="NZ_LT608328.1"/>
</dbReference>
<evidence type="ECO:0000313" key="2">
    <source>
        <dbReference type="Proteomes" id="UP000178485"/>
    </source>
</evidence>
<gene>
    <name evidence="1" type="ORF">ING2E5A_1924</name>
</gene>
<proteinExistence type="predicted"/>
<dbReference type="AlphaFoldDB" id="A0A1G4G888"/>
<protein>
    <submittedName>
        <fullName evidence="1">Uncharacterized protein</fullName>
    </submittedName>
</protein>
<evidence type="ECO:0000313" key="1">
    <source>
        <dbReference type="EMBL" id="SCM58697.1"/>
    </source>
</evidence>
<organism evidence="1 2">
    <name type="scientific">Petrimonas mucosa</name>
    <dbReference type="NCBI Taxonomy" id="1642646"/>
    <lineage>
        <taxon>Bacteria</taxon>
        <taxon>Pseudomonadati</taxon>
        <taxon>Bacteroidota</taxon>
        <taxon>Bacteroidia</taxon>
        <taxon>Bacteroidales</taxon>
        <taxon>Dysgonomonadaceae</taxon>
        <taxon>Petrimonas</taxon>
    </lineage>
</organism>
<dbReference type="KEGG" id="pmuc:ING2E5A_1924"/>
<keyword evidence="2" id="KW-1185">Reference proteome</keyword>
<name>A0A1G4G888_9BACT</name>
<accession>A0A1G4G888</accession>
<dbReference type="Proteomes" id="UP000178485">
    <property type="component" value="Chromosome i"/>
</dbReference>